<dbReference type="Proteomes" id="UP001341281">
    <property type="component" value="Chromosome 09"/>
</dbReference>
<dbReference type="PANTHER" id="PTHR35715:SF2">
    <property type="entry name" value="OS08G0511800 PROTEIN"/>
    <property type="match status" value="1"/>
</dbReference>
<dbReference type="PANTHER" id="PTHR35715">
    <property type="entry name" value="OS08G0511800 PROTEIN"/>
    <property type="match status" value="1"/>
</dbReference>
<gene>
    <name evidence="1" type="ORF">U9M48_038296</name>
</gene>
<proteinExistence type="predicted"/>
<name>A0AAQ3UIZ6_PASNO</name>
<evidence type="ECO:0000313" key="1">
    <source>
        <dbReference type="EMBL" id="WVZ92213.1"/>
    </source>
</evidence>
<protein>
    <submittedName>
        <fullName evidence="1">Uncharacterized protein</fullName>
    </submittedName>
</protein>
<evidence type="ECO:0000313" key="2">
    <source>
        <dbReference type="Proteomes" id="UP001341281"/>
    </source>
</evidence>
<keyword evidence="2" id="KW-1185">Reference proteome</keyword>
<reference evidence="1 2" key="1">
    <citation type="submission" date="2024-02" db="EMBL/GenBank/DDBJ databases">
        <title>High-quality chromosome-scale genome assembly of Pensacola bahiagrass (Paspalum notatum Flugge var. saurae).</title>
        <authorList>
            <person name="Vega J.M."/>
            <person name="Podio M."/>
            <person name="Orjuela J."/>
            <person name="Siena L.A."/>
            <person name="Pessino S.C."/>
            <person name="Combes M.C."/>
            <person name="Mariac C."/>
            <person name="Albertini E."/>
            <person name="Pupilli F."/>
            <person name="Ortiz J.P.A."/>
            <person name="Leblanc O."/>
        </authorList>
    </citation>
    <scope>NUCLEOTIDE SEQUENCE [LARGE SCALE GENOMIC DNA]</scope>
    <source>
        <strain evidence="1">R1</strain>
        <tissue evidence="1">Leaf</tissue>
    </source>
</reference>
<sequence length="252" mass="27907">MAHERPTGPPLHLICDAPHRHKRKCPETNDAEGFRRRSVHPTGPCVEAAASRAGDTAPIARVQGRSGAIAGVREARRDVGADKGGGTELKEALDADIQDRIMKEREMQSYIAEREREVAEREAAWKAELSRREVPSPEFFLLLSPLFHPLVSSRPASFTVSCSAITNTEDNDAETASIRILLSLNHIDVSSDAEQAEIVRQEARLKIERENLEKEKSVLMGTASNQDNQDGALEITVSGEKYRCLRFSKAKK</sequence>
<dbReference type="EMBL" id="CP144753">
    <property type="protein sequence ID" value="WVZ92213.1"/>
    <property type="molecule type" value="Genomic_DNA"/>
</dbReference>
<organism evidence="1 2">
    <name type="scientific">Paspalum notatum var. saurae</name>
    <dbReference type="NCBI Taxonomy" id="547442"/>
    <lineage>
        <taxon>Eukaryota</taxon>
        <taxon>Viridiplantae</taxon>
        <taxon>Streptophyta</taxon>
        <taxon>Embryophyta</taxon>
        <taxon>Tracheophyta</taxon>
        <taxon>Spermatophyta</taxon>
        <taxon>Magnoliopsida</taxon>
        <taxon>Liliopsida</taxon>
        <taxon>Poales</taxon>
        <taxon>Poaceae</taxon>
        <taxon>PACMAD clade</taxon>
        <taxon>Panicoideae</taxon>
        <taxon>Andropogonodae</taxon>
        <taxon>Paspaleae</taxon>
        <taxon>Paspalinae</taxon>
        <taxon>Paspalum</taxon>
    </lineage>
</organism>
<accession>A0AAQ3UIZ6</accession>
<dbReference type="AlphaFoldDB" id="A0AAQ3UIZ6"/>